<keyword evidence="2" id="KW-1185">Reference proteome</keyword>
<comment type="caution">
    <text evidence="1">The sequence shown here is derived from an EMBL/GenBank/DDBJ whole genome shotgun (WGS) entry which is preliminary data.</text>
</comment>
<evidence type="ECO:0000313" key="2">
    <source>
        <dbReference type="Proteomes" id="UP000821837"/>
    </source>
</evidence>
<dbReference type="EMBL" id="JABSTV010001255">
    <property type="protein sequence ID" value="KAH7935034.1"/>
    <property type="molecule type" value="Genomic_DNA"/>
</dbReference>
<sequence length="63" mass="7088">MQISHAKSVVRPFRRLKVKSLNLLLDGQERDTVLKRRLLRVLDTASSDGPNIYLASKANSPTL</sequence>
<reference evidence="1" key="1">
    <citation type="journal article" date="2020" name="Cell">
        <title>Large-Scale Comparative Analyses of Tick Genomes Elucidate Their Genetic Diversity and Vector Capacities.</title>
        <authorList>
            <consortium name="Tick Genome and Microbiome Consortium (TIGMIC)"/>
            <person name="Jia N."/>
            <person name="Wang J."/>
            <person name="Shi W."/>
            <person name="Du L."/>
            <person name="Sun Y."/>
            <person name="Zhan W."/>
            <person name="Jiang J.F."/>
            <person name="Wang Q."/>
            <person name="Zhang B."/>
            <person name="Ji P."/>
            <person name="Bell-Sakyi L."/>
            <person name="Cui X.M."/>
            <person name="Yuan T.T."/>
            <person name="Jiang B.G."/>
            <person name="Yang W.F."/>
            <person name="Lam T.T."/>
            <person name="Chang Q.C."/>
            <person name="Ding S.J."/>
            <person name="Wang X.J."/>
            <person name="Zhu J.G."/>
            <person name="Ruan X.D."/>
            <person name="Zhao L."/>
            <person name="Wei J.T."/>
            <person name="Ye R.Z."/>
            <person name="Que T.C."/>
            <person name="Du C.H."/>
            <person name="Zhou Y.H."/>
            <person name="Cheng J.X."/>
            <person name="Dai P.F."/>
            <person name="Guo W.B."/>
            <person name="Han X.H."/>
            <person name="Huang E.J."/>
            <person name="Li L.F."/>
            <person name="Wei W."/>
            <person name="Gao Y.C."/>
            <person name="Liu J.Z."/>
            <person name="Shao H.Z."/>
            <person name="Wang X."/>
            <person name="Wang C.C."/>
            <person name="Yang T.C."/>
            <person name="Huo Q.B."/>
            <person name="Li W."/>
            <person name="Chen H.Y."/>
            <person name="Chen S.E."/>
            <person name="Zhou L.G."/>
            <person name="Ni X.B."/>
            <person name="Tian J.H."/>
            <person name="Sheng Y."/>
            <person name="Liu T."/>
            <person name="Pan Y.S."/>
            <person name="Xia L.Y."/>
            <person name="Li J."/>
            <person name="Zhao F."/>
            <person name="Cao W.C."/>
        </authorList>
    </citation>
    <scope>NUCLEOTIDE SEQUENCE</scope>
    <source>
        <strain evidence="1">Rsan-2018</strain>
    </source>
</reference>
<dbReference type="AlphaFoldDB" id="A0A9D4PA73"/>
<organism evidence="1 2">
    <name type="scientific">Rhipicephalus sanguineus</name>
    <name type="common">Brown dog tick</name>
    <name type="synonym">Ixodes sanguineus</name>
    <dbReference type="NCBI Taxonomy" id="34632"/>
    <lineage>
        <taxon>Eukaryota</taxon>
        <taxon>Metazoa</taxon>
        <taxon>Ecdysozoa</taxon>
        <taxon>Arthropoda</taxon>
        <taxon>Chelicerata</taxon>
        <taxon>Arachnida</taxon>
        <taxon>Acari</taxon>
        <taxon>Parasitiformes</taxon>
        <taxon>Ixodida</taxon>
        <taxon>Ixodoidea</taxon>
        <taxon>Ixodidae</taxon>
        <taxon>Rhipicephalinae</taxon>
        <taxon>Rhipicephalus</taxon>
        <taxon>Rhipicephalus</taxon>
    </lineage>
</organism>
<dbReference type="Proteomes" id="UP000821837">
    <property type="component" value="Unassembled WGS sequence"/>
</dbReference>
<proteinExistence type="predicted"/>
<evidence type="ECO:0000313" key="1">
    <source>
        <dbReference type="EMBL" id="KAH7935034.1"/>
    </source>
</evidence>
<accession>A0A9D4PA73</accession>
<gene>
    <name evidence="1" type="ORF">HPB52_003189</name>
</gene>
<protein>
    <submittedName>
        <fullName evidence="1">Uncharacterized protein</fullName>
    </submittedName>
</protein>
<name>A0A9D4PA73_RHISA</name>
<reference evidence="1" key="2">
    <citation type="submission" date="2021-09" db="EMBL/GenBank/DDBJ databases">
        <authorList>
            <person name="Jia N."/>
            <person name="Wang J."/>
            <person name="Shi W."/>
            <person name="Du L."/>
            <person name="Sun Y."/>
            <person name="Zhan W."/>
            <person name="Jiang J."/>
            <person name="Wang Q."/>
            <person name="Zhang B."/>
            <person name="Ji P."/>
            <person name="Sakyi L.B."/>
            <person name="Cui X."/>
            <person name="Yuan T."/>
            <person name="Jiang B."/>
            <person name="Yang W."/>
            <person name="Lam T.T.-Y."/>
            <person name="Chang Q."/>
            <person name="Ding S."/>
            <person name="Wang X."/>
            <person name="Zhu J."/>
            <person name="Ruan X."/>
            <person name="Zhao L."/>
            <person name="Wei J."/>
            <person name="Que T."/>
            <person name="Du C."/>
            <person name="Cheng J."/>
            <person name="Dai P."/>
            <person name="Han X."/>
            <person name="Huang E."/>
            <person name="Gao Y."/>
            <person name="Liu J."/>
            <person name="Shao H."/>
            <person name="Ye R."/>
            <person name="Li L."/>
            <person name="Wei W."/>
            <person name="Wang X."/>
            <person name="Wang C."/>
            <person name="Huo Q."/>
            <person name="Li W."/>
            <person name="Guo W."/>
            <person name="Chen H."/>
            <person name="Chen S."/>
            <person name="Zhou L."/>
            <person name="Zhou L."/>
            <person name="Ni X."/>
            <person name="Tian J."/>
            <person name="Zhou Y."/>
            <person name="Sheng Y."/>
            <person name="Liu T."/>
            <person name="Pan Y."/>
            <person name="Xia L."/>
            <person name="Li J."/>
            <person name="Zhao F."/>
            <person name="Cao W."/>
        </authorList>
    </citation>
    <scope>NUCLEOTIDE SEQUENCE</scope>
    <source>
        <strain evidence="1">Rsan-2018</strain>
        <tissue evidence="1">Larvae</tissue>
    </source>
</reference>